<dbReference type="GO" id="GO:0006508">
    <property type="term" value="P:proteolysis"/>
    <property type="evidence" value="ECO:0007669"/>
    <property type="project" value="InterPro"/>
</dbReference>
<evidence type="ECO:0000256" key="6">
    <source>
        <dbReference type="ARBA" id="ARBA00024195"/>
    </source>
</evidence>
<dbReference type="FunFam" id="2.40.10.10:FF:000054">
    <property type="entry name" value="Complement C1r subcomponent"/>
    <property type="match status" value="1"/>
</dbReference>
<keyword evidence="3" id="KW-0732">Signal</keyword>
<evidence type="ECO:0000256" key="5">
    <source>
        <dbReference type="ARBA" id="ARBA00023180"/>
    </source>
</evidence>
<evidence type="ECO:0000256" key="4">
    <source>
        <dbReference type="ARBA" id="ARBA00023157"/>
    </source>
</evidence>
<dbReference type="Pfam" id="PF00089">
    <property type="entry name" value="Trypsin"/>
    <property type="match status" value="1"/>
</dbReference>
<dbReference type="GO" id="GO:0005576">
    <property type="term" value="C:extracellular region"/>
    <property type="evidence" value="ECO:0007669"/>
    <property type="project" value="UniProtKB-SubCell"/>
</dbReference>
<comment type="similarity">
    <text evidence="6">Belongs to the peptidase S1 family. CLIP subfamily.</text>
</comment>
<organism evidence="8 9">
    <name type="scientific">Liparis tanakae</name>
    <name type="common">Tanaka's snailfish</name>
    <dbReference type="NCBI Taxonomy" id="230148"/>
    <lineage>
        <taxon>Eukaryota</taxon>
        <taxon>Metazoa</taxon>
        <taxon>Chordata</taxon>
        <taxon>Craniata</taxon>
        <taxon>Vertebrata</taxon>
        <taxon>Euteleostomi</taxon>
        <taxon>Actinopterygii</taxon>
        <taxon>Neopterygii</taxon>
        <taxon>Teleostei</taxon>
        <taxon>Neoteleostei</taxon>
        <taxon>Acanthomorphata</taxon>
        <taxon>Eupercaria</taxon>
        <taxon>Perciformes</taxon>
        <taxon>Cottioidei</taxon>
        <taxon>Cottales</taxon>
        <taxon>Liparidae</taxon>
        <taxon>Liparis</taxon>
    </lineage>
</organism>
<dbReference type="InterPro" id="IPR001314">
    <property type="entry name" value="Peptidase_S1A"/>
</dbReference>
<keyword evidence="5" id="KW-0325">Glycoprotein</keyword>
<evidence type="ECO:0000256" key="1">
    <source>
        <dbReference type="ARBA" id="ARBA00004613"/>
    </source>
</evidence>
<name>A0A4Z2ISE8_9TELE</name>
<protein>
    <submittedName>
        <fullName evidence="8">Haptoglobin</fullName>
    </submittedName>
</protein>
<dbReference type="CDD" id="cd00190">
    <property type="entry name" value="Tryp_SPc"/>
    <property type="match status" value="1"/>
</dbReference>
<comment type="caution">
    <text evidence="8">The sequence shown here is derived from an EMBL/GenBank/DDBJ whole genome shotgun (WGS) entry which is preliminary data.</text>
</comment>
<reference evidence="8 9" key="1">
    <citation type="submission" date="2019-03" db="EMBL/GenBank/DDBJ databases">
        <title>First draft genome of Liparis tanakae, snailfish: a comprehensive survey of snailfish specific genes.</title>
        <authorList>
            <person name="Kim W."/>
            <person name="Song I."/>
            <person name="Jeong J.-H."/>
            <person name="Kim D."/>
            <person name="Kim S."/>
            <person name="Ryu S."/>
            <person name="Song J.Y."/>
            <person name="Lee S.K."/>
        </authorList>
    </citation>
    <scope>NUCLEOTIDE SEQUENCE [LARGE SCALE GENOMIC DNA]</scope>
    <source>
        <tissue evidence="8">Muscle</tissue>
    </source>
</reference>
<evidence type="ECO:0000256" key="2">
    <source>
        <dbReference type="ARBA" id="ARBA00022525"/>
    </source>
</evidence>
<dbReference type="SMART" id="SM00020">
    <property type="entry name" value="Tryp_SPc"/>
    <property type="match status" value="1"/>
</dbReference>
<comment type="subcellular location">
    <subcellularLocation>
        <location evidence="1">Secreted</location>
    </subcellularLocation>
</comment>
<evidence type="ECO:0000256" key="3">
    <source>
        <dbReference type="ARBA" id="ARBA00022729"/>
    </source>
</evidence>
<dbReference type="PRINTS" id="PR00722">
    <property type="entry name" value="CHYMOTRYPSIN"/>
</dbReference>
<dbReference type="AlphaFoldDB" id="A0A4Z2ISE8"/>
<dbReference type="OrthoDB" id="6339452at2759"/>
<dbReference type="GO" id="GO:0004252">
    <property type="term" value="F:serine-type endopeptidase activity"/>
    <property type="evidence" value="ECO:0007669"/>
    <property type="project" value="InterPro"/>
</dbReference>
<evidence type="ECO:0000313" key="9">
    <source>
        <dbReference type="Proteomes" id="UP000314294"/>
    </source>
</evidence>
<keyword evidence="4" id="KW-1015">Disulfide bond</keyword>
<dbReference type="InterPro" id="IPR009003">
    <property type="entry name" value="Peptidase_S1_PA"/>
</dbReference>
<dbReference type="Proteomes" id="UP000314294">
    <property type="component" value="Unassembled WGS sequence"/>
</dbReference>
<dbReference type="PROSITE" id="PS50240">
    <property type="entry name" value="TRYPSIN_DOM"/>
    <property type="match status" value="1"/>
</dbReference>
<dbReference type="InterPro" id="IPR001254">
    <property type="entry name" value="Trypsin_dom"/>
</dbReference>
<evidence type="ECO:0000259" key="7">
    <source>
        <dbReference type="PROSITE" id="PS50240"/>
    </source>
</evidence>
<feature type="domain" description="Peptidase S1" evidence="7">
    <location>
        <begin position="102"/>
        <end position="341"/>
    </location>
</feature>
<dbReference type="SUPFAM" id="SSF50494">
    <property type="entry name" value="Trypsin-like serine proteases"/>
    <property type="match status" value="1"/>
</dbReference>
<accession>A0A4Z2ISE8</accession>
<evidence type="ECO:0000313" key="8">
    <source>
        <dbReference type="EMBL" id="TNN80528.1"/>
    </source>
</evidence>
<dbReference type="InterPro" id="IPR043504">
    <property type="entry name" value="Peptidase_S1_PA_chymotrypsin"/>
</dbReference>
<keyword evidence="9" id="KW-1185">Reference proteome</keyword>
<dbReference type="Gene3D" id="2.40.10.10">
    <property type="entry name" value="Trypsin-like serine proteases"/>
    <property type="match status" value="2"/>
</dbReference>
<sequence>MSGARASRKLAAQESRMRNRLLLRVTRASLWRGRRMATLRSSVMRKMVLMETKVHPANTGPISMQGCHRVAGETELPWYQMGGALVTISEISVLASLRSKRMVGGTLAPHVPWQAMVYIADSVLDGGYAGGALISDRWVLTAGRNLFVRKSRPHTQGQDPVIPKVYLGITERAEAHVVLHPGFQNQSEWDNDLALIQLKEPVVVSDKVSPIALPQSGQDLADTPGLSGVISGWGWGILLTPATSLKHLVVPLANHSDCKAEYGHSELTPVVDDNMFCTGATRYEENVCFGDAGGALAVTDAETGDVYAAGILSYDKSCRSSKYGVYMKMSSYLPWIHSVIRGDAENHLF</sequence>
<keyword evidence="2" id="KW-0964">Secreted</keyword>
<dbReference type="InterPro" id="IPR051487">
    <property type="entry name" value="Ser/Thr_Proteases_Immune/Dev"/>
</dbReference>
<gene>
    <name evidence="8" type="primary">HP</name>
    <name evidence="8" type="ORF">EYF80_009267</name>
</gene>
<dbReference type="EMBL" id="SRLO01000054">
    <property type="protein sequence ID" value="TNN80528.1"/>
    <property type="molecule type" value="Genomic_DNA"/>
</dbReference>
<proteinExistence type="inferred from homology"/>
<dbReference type="PANTHER" id="PTHR24256">
    <property type="entry name" value="TRYPTASE-RELATED"/>
    <property type="match status" value="1"/>
</dbReference>